<dbReference type="KEGG" id="svp:Pan189_34860"/>
<dbReference type="Proteomes" id="UP000317318">
    <property type="component" value="Chromosome"/>
</dbReference>
<evidence type="ECO:0000313" key="3">
    <source>
        <dbReference type="Proteomes" id="UP000317318"/>
    </source>
</evidence>
<keyword evidence="3" id="KW-1185">Reference proteome</keyword>
<feature type="compositionally biased region" description="Polar residues" evidence="1">
    <location>
        <begin position="94"/>
        <end position="110"/>
    </location>
</feature>
<name>A0A517R5C6_9PLAN</name>
<dbReference type="AlphaFoldDB" id="A0A517R5C6"/>
<gene>
    <name evidence="2" type="ORF">Pan189_34860</name>
</gene>
<sequence length="192" mass="20565">MPPPELWRHRLVYCLEFETLHGDHWGRRKRRPQPPAALTGPFSIARGCRGCVTPAVFGGLSPCIACTRCAKPVGSANGAKSARASHCGGDTHPATPSTSRGSWEPRTNQGAKRRALTNPHPALDHHFSESDACCGPHAAATGKERITSRGRIACGGFALIRLLPCAASFRVSTYGAQGKYLAYPTRLNLEAP</sequence>
<dbReference type="EMBL" id="CP036268">
    <property type="protein sequence ID" value="QDT39084.1"/>
    <property type="molecule type" value="Genomic_DNA"/>
</dbReference>
<evidence type="ECO:0000256" key="1">
    <source>
        <dbReference type="SAM" id="MobiDB-lite"/>
    </source>
</evidence>
<proteinExistence type="predicted"/>
<reference evidence="2 3" key="1">
    <citation type="submission" date="2019-02" db="EMBL/GenBank/DDBJ databases">
        <title>Deep-cultivation of Planctomycetes and their phenomic and genomic characterization uncovers novel biology.</title>
        <authorList>
            <person name="Wiegand S."/>
            <person name="Jogler M."/>
            <person name="Boedeker C."/>
            <person name="Pinto D."/>
            <person name="Vollmers J."/>
            <person name="Rivas-Marin E."/>
            <person name="Kohn T."/>
            <person name="Peeters S.H."/>
            <person name="Heuer A."/>
            <person name="Rast P."/>
            <person name="Oberbeckmann S."/>
            <person name="Bunk B."/>
            <person name="Jeske O."/>
            <person name="Meyerdierks A."/>
            <person name="Storesund J.E."/>
            <person name="Kallscheuer N."/>
            <person name="Luecker S."/>
            <person name="Lage O.M."/>
            <person name="Pohl T."/>
            <person name="Merkel B.J."/>
            <person name="Hornburger P."/>
            <person name="Mueller R.-W."/>
            <person name="Bruemmer F."/>
            <person name="Labrenz M."/>
            <person name="Spormann A.M."/>
            <person name="Op den Camp H."/>
            <person name="Overmann J."/>
            <person name="Amann R."/>
            <person name="Jetten M.S.M."/>
            <person name="Mascher T."/>
            <person name="Medema M.H."/>
            <person name="Devos D.P."/>
            <person name="Kaster A.-K."/>
            <person name="Ovreas L."/>
            <person name="Rohde M."/>
            <person name="Galperin M.Y."/>
            <person name="Jogler C."/>
        </authorList>
    </citation>
    <scope>NUCLEOTIDE SEQUENCE [LARGE SCALE GENOMIC DNA]</scope>
    <source>
        <strain evidence="2 3">Pan189</strain>
    </source>
</reference>
<accession>A0A517R5C6</accession>
<evidence type="ECO:0000313" key="2">
    <source>
        <dbReference type="EMBL" id="QDT39084.1"/>
    </source>
</evidence>
<feature type="region of interest" description="Disordered" evidence="1">
    <location>
        <begin position="80"/>
        <end position="113"/>
    </location>
</feature>
<organism evidence="2 3">
    <name type="scientific">Stratiformator vulcanicus</name>
    <dbReference type="NCBI Taxonomy" id="2527980"/>
    <lineage>
        <taxon>Bacteria</taxon>
        <taxon>Pseudomonadati</taxon>
        <taxon>Planctomycetota</taxon>
        <taxon>Planctomycetia</taxon>
        <taxon>Planctomycetales</taxon>
        <taxon>Planctomycetaceae</taxon>
        <taxon>Stratiformator</taxon>
    </lineage>
</organism>
<protein>
    <submittedName>
        <fullName evidence="2">Uncharacterized protein</fullName>
    </submittedName>
</protein>